<dbReference type="HOGENOM" id="CLU_869804_0_0_1"/>
<dbReference type="AlphaFoldDB" id="A0A0D9Z7Z6"/>
<keyword evidence="3" id="KW-1185">Reference proteome</keyword>
<feature type="region of interest" description="Disordered" evidence="1">
    <location>
        <begin position="14"/>
        <end position="39"/>
    </location>
</feature>
<reference evidence="2" key="1">
    <citation type="submission" date="2015-04" db="UniProtKB">
        <authorList>
            <consortium name="EnsemblPlants"/>
        </authorList>
    </citation>
    <scope>IDENTIFICATION</scope>
</reference>
<dbReference type="Proteomes" id="UP000026961">
    <property type="component" value="Chromosome 3"/>
</dbReference>
<name>A0A0D9Z7Z6_9ORYZ</name>
<evidence type="ECO:0000256" key="1">
    <source>
        <dbReference type="SAM" id="MobiDB-lite"/>
    </source>
</evidence>
<reference evidence="2" key="2">
    <citation type="submission" date="2018-05" db="EMBL/GenBank/DDBJ databases">
        <title>OgluRS3 (Oryza glumaepatula Reference Sequence Version 3).</title>
        <authorList>
            <person name="Zhang J."/>
            <person name="Kudrna D."/>
            <person name="Lee S."/>
            <person name="Talag J."/>
            <person name="Welchert J."/>
            <person name="Wing R.A."/>
        </authorList>
    </citation>
    <scope>NUCLEOTIDE SEQUENCE [LARGE SCALE GENOMIC DNA]</scope>
</reference>
<evidence type="ECO:0000313" key="3">
    <source>
        <dbReference type="Proteomes" id="UP000026961"/>
    </source>
</evidence>
<protein>
    <submittedName>
        <fullName evidence="2">Uncharacterized protein</fullName>
    </submittedName>
</protein>
<sequence>MELFARGETITATGAARRQDGVAGEEEGSARMGRPGGGEETFLVAAATASDEGGGGAPTEEGACELALGWRPRAASTLSWVTRKRRRRGCVGRRRRWIGRCELNAGRGRVGTGKRARSRWGRRGAAAASAALPLEQEAKEWRQGARYPGREKAKGGGKGALLLPFWEERDENEPRLTVLDARGMGRRAREDDAGDDCKKDGDGLKVSTDTVVVRASDDRGERERERERALSLAQSACGARAGGGGRKRERRVGPGKEESAQNIDGGIIDCYPENFFKEYEEHLTLDLNSNWIFELNKIWRNQGGDSKSEFDTFGNGKEFR</sequence>
<accession>A0A0D9Z7Z6</accession>
<evidence type="ECO:0000313" key="2">
    <source>
        <dbReference type="EnsemblPlants" id="OGLUM03G19590.1"/>
    </source>
</evidence>
<feature type="region of interest" description="Disordered" evidence="1">
    <location>
        <begin position="235"/>
        <end position="262"/>
    </location>
</feature>
<dbReference type="Gramene" id="OGLUM03G19590.1">
    <property type="protein sequence ID" value="OGLUM03G19590.1"/>
    <property type="gene ID" value="OGLUM03G19590"/>
</dbReference>
<dbReference type="EnsemblPlants" id="OGLUM03G19590.1">
    <property type="protein sequence ID" value="OGLUM03G19590.1"/>
    <property type="gene ID" value="OGLUM03G19590"/>
</dbReference>
<organism evidence="2">
    <name type="scientific">Oryza glumipatula</name>
    <dbReference type="NCBI Taxonomy" id="40148"/>
    <lineage>
        <taxon>Eukaryota</taxon>
        <taxon>Viridiplantae</taxon>
        <taxon>Streptophyta</taxon>
        <taxon>Embryophyta</taxon>
        <taxon>Tracheophyta</taxon>
        <taxon>Spermatophyta</taxon>
        <taxon>Magnoliopsida</taxon>
        <taxon>Liliopsida</taxon>
        <taxon>Poales</taxon>
        <taxon>Poaceae</taxon>
        <taxon>BOP clade</taxon>
        <taxon>Oryzoideae</taxon>
        <taxon>Oryzeae</taxon>
        <taxon>Oryzinae</taxon>
        <taxon>Oryza</taxon>
    </lineage>
</organism>
<proteinExistence type="predicted"/>